<feature type="region of interest" description="Disordered" evidence="4">
    <location>
        <begin position="27"/>
        <end position="55"/>
    </location>
</feature>
<dbReference type="Gene3D" id="3.10.105.10">
    <property type="entry name" value="Dipeptide-binding Protein, Domain 3"/>
    <property type="match status" value="1"/>
</dbReference>
<comment type="caution">
    <text evidence="7">The sequence shown here is derived from an EMBL/GenBank/DDBJ whole genome shotgun (WGS) entry which is preliminary data.</text>
</comment>
<accession>A0ABW5XIL0</accession>
<feature type="chain" id="PRO_5047109481" evidence="5">
    <location>
        <begin position="25"/>
        <end position="571"/>
    </location>
</feature>
<evidence type="ECO:0000256" key="4">
    <source>
        <dbReference type="SAM" id="MobiDB-lite"/>
    </source>
</evidence>
<dbReference type="Gene3D" id="3.40.190.10">
    <property type="entry name" value="Periplasmic binding protein-like II"/>
    <property type="match status" value="1"/>
</dbReference>
<dbReference type="PANTHER" id="PTHR30290:SF9">
    <property type="entry name" value="OLIGOPEPTIDE-BINDING PROTEIN APPA"/>
    <property type="match status" value="1"/>
</dbReference>
<dbReference type="PANTHER" id="PTHR30290">
    <property type="entry name" value="PERIPLASMIC BINDING COMPONENT OF ABC TRANSPORTER"/>
    <property type="match status" value="1"/>
</dbReference>
<feature type="compositionally biased region" description="Polar residues" evidence="4">
    <location>
        <begin position="27"/>
        <end position="39"/>
    </location>
</feature>
<feature type="signal peptide" evidence="5">
    <location>
        <begin position="1"/>
        <end position="24"/>
    </location>
</feature>
<dbReference type="InterPro" id="IPR039424">
    <property type="entry name" value="SBP_5"/>
</dbReference>
<dbReference type="InterPro" id="IPR030678">
    <property type="entry name" value="Peptide/Ni-bd"/>
</dbReference>
<dbReference type="CDD" id="cd08509">
    <property type="entry name" value="PBP2_TmCBP_oligosaccharides_like"/>
    <property type="match status" value="1"/>
</dbReference>
<proteinExistence type="inferred from homology"/>
<dbReference type="RefSeq" id="WP_377466563.1">
    <property type="nucleotide sequence ID" value="NZ_JBHUOP010000003.1"/>
</dbReference>
<evidence type="ECO:0000259" key="6">
    <source>
        <dbReference type="Pfam" id="PF00496"/>
    </source>
</evidence>
<feature type="domain" description="Solute-binding protein family 5" evidence="6">
    <location>
        <begin position="104"/>
        <end position="465"/>
    </location>
</feature>
<reference evidence="8" key="1">
    <citation type="journal article" date="2019" name="Int. J. Syst. Evol. Microbiol.">
        <title>The Global Catalogue of Microorganisms (GCM) 10K type strain sequencing project: providing services to taxonomists for standard genome sequencing and annotation.</title>
        <authorList>
            <consortium name="The Broad Institute Genomics Platform"/>
            <consortium name="The Broad Institute Genome Sequencing Center for Infectious Disease"/>
            <person name="Wu L."/>
            <person name="Ma J."/>
        </authorList>
    </citation>
    <scope>NUCLEOTIDE SEQUENCE [LARGE SCALE GENOMIC DNA]</scope>
    <source>
        <strain evidence="8">KCTC 33576</strain>
    </source>
</reference>
<comment type="similarity">
    <text evidence="1">Belongs to the bacterial solute-binding protein 5 family.</text>
</comment>
<feature type="compositionally biased region" description="Basic and acidic residues" evidence="4">
    <location>
        <begin position="40"/>
        <end position="54"/>
    </location>
</feature>
<dbReference type="SUPFAM" id="SSF53850">
    <property type="entry name" value="Periplasmic binding protein-like II"/>
    <property type="match status" value="1"/>
</dbReference>
<sequence>MFQSKFRKRVAPAIAIAASLTLLGACTSDTPDENATSTDTPKEGETSEAPKDGRPLVVWAGSQTPIAANFNPYSPTVLHAALGGVYETLFHFNKTTAGDPEAILGESAEFNEDGTELTIKIRQGVTWNDGTPFTVEDVIFSYTNDAAKPTYLKSAEKVDDSTVKLTFDGAQFTNEFALLGASYMVPKHVFEAESDLVAFTNADAPVGTGPYVLDVATDASYTLKANPTYWQDGKPVIQEVQYIGVDANNSAENLLRTGQIDWAAMFVPQPDSLTADGRLGYINTPMDPTVLYTCANVDLGCKGAQTDVAVRQALNLAVNRTEIKEKAFVGLTKEISPTFALLGRDDAWIADGVEKESPQSPNVAEARKILEDAGYAEGADGIYAKDGQRVSMELASVDGWSDYNSAAELIQAQAKEAGIEVKASKVTWDQFSDGRQTGNFELIMGGVVGTSVADPFQLYRDWFSGDYTKPVGEQLGAGQWNFTRYSNDVVTQAVKDAAGTNDEAAKKEAYAKIQKEIVNDLPYIPLVINATQTFYDQESFDGWPTEGDLYAFPPSWGSVSSGVILSNLTYK</sequence>
<keyword evidence="2" id="KW-0813">Transport</keyword>
<dbReference type="EMBL" id="JBHUOP010000003">
    <property type="protein sequence ID" value="MFD2840688.1"/>
    <property type="molecule type" value="Genomic_DNA"/>
</dbReference>
<keyword evidence="8" id="KW-1185">Reference proteome</keyword>
<dbReference type="InterPro" id="IPR000914">
    <property type="entry name" value="SBP_5_dom"/>
</dbReference>
<organism evidence="7 8">
    <name type="scientific">Populibacterium corticicola</name>
    <dbReference type="NCBI Taxonomy" id="1812826"/>
    <lineage>
        <taxon>Bacteria</taxon>
        <taxon>Bacillati</taxon>
        <taxon>Actinomycetota</taxon>
        <taxon>Actinomycetes</taxon>
        <taxon>Micrococcales</taxon>
        <taxon>Jonesiaceae</taxon>
        <taxon>Populibacterium</taxon>
    </lineage>
</organism>
<evidence type="ECO:0000256" key="5">
    <source>
        <dbReference type="SAM" id="SignalP"/>
    </source>
</evidence>
<dbReference type="PROSITE" id="PS51257">
    <property type="entry name" value="PROKAR_LIPOPROTEIN"/>
    <property type="match status" value="1"/>
</dbReference>
<evidence type="ECO:0000256" key="2">
    <source>
        <dbReference type="ARBA" id="ARBA00022448"/>
    </source>
</evidence>
<dbReference type="PIRSF" id="PIRSF002741">
    <property type="entry name" value="MppA"/>
    <property type="match status" value="1"/>
</dbReference>
<evidence type="ECO:0000256" key="3">
    <source>
        <dbReference type="ARBA" id="ARBA00022729"/>
    </source>
</evidence>
<dbReference type="Proteomes" id="UP001597391">
    <property type="component" value="Unassembled WGS sequence"/>
</dbReference>
<name>A0ABW5XIL0_9MICO</name>
<protein>
    <submittedName>
        <fullName evidence="7">ABC transporter substrate-binding protein</fullName>
    </submittedName>
</protein>
<evidence type="ECO:0000313" key="7">
    <source>
        <dbReference type="EMBL" id="MFD2840688.1"/>
    </source>
</evidence>
<dbReference type="Pfam" id="PF00496">
    <property type="entry name" value="SBP_bac_5"/>
    <property type="match status" value="1"/>
</dbReference>
<dbReference type="Gene3D" id="3.90.76.10">
    <property type="entry name" value="Dipeptide-binding Protein, Domain 1"/>
    <property type="match status" value="1"/>
</dbReference>
<evidence type="ECO:0000256" key="1">
    <source>
        <dbReference type="ARBA" id="ARBA00005695"/>
    </source>
</evidence>
<evidence type="ECO:0000313" key="8">
    <source>
        <dbReference type="Proteomes" id="UP001597391"/>
    </source>
</evidence>
<keyword evidence="3 5" id="KW-0732">Signal</keyword>
<gene>
    <name evidence="7" type="ORF">ACFSYH_08905</name>
</gene>